<gene>
    <name evidence="3" type="ORF">RFN29_24580</name>
</gene>
<sequence>MKTIVFAAAALVIATGNSFARGGGSDHFEPFSDLHSMSGIDGSQIDRTHTSSLKNHPHTMTKRPAPMTRRPAPMSSSPYNPADDYGQGIWGR</sequence>
<proteinExistence type="predicted"/>
<dbReference type="EMBL" id="JAVIJC010000030">
    <property type="protein sequence ID" value="MDX8494750.1"/>
    <property type="molecule type" value="Genomic_DNA"/>
</dbReference>
<feature type="region of interest" description="Disordered" evidence="1">
    <location>
        <begin position="34"/>
        <end position="92"/>
    </location>
</feature>
<accession>A0ABU4Z8Z3</accession>
<evidence type="ECO:0000256" key="1">
    <source>
        <dbReference type="SAM" id="MobiDB-lite"/>
    </source>
</evidence>
<protein>
    <recommendedName>
        <fullName evidence="5">DUF680 domain-containing protein</fullName>
    </recommendedName>
</protein>
<feature type="compositionally biased region" description="Low complexity" evidence="1">
    <location>
        <begin position="62"/>
        <end position="74"/>
    </location>
</feature>
<reference evidence="3 4" key="1">
    <citation type="submission" date="2023-08" db="EMBL/GenBank/DDBJ databases">
        <title>Implementing the SeqCode for naming new Mesorhizobium species isolated from Vachellia karroo root nodules.</title>
        <authorList>
            <person name="Van Lill M."/>
        </authorList>
    </citation>
    <scope>NUCLEOTIDE SEQUENCE [LARGE SCALE GENOMIC DNA]</scope>
    <source>
        <strain evidence="3 4">VK22B</strain>
    </source>
</reference>
<feature type="signal peptide" evidence="2">
    <location>
        <begin position="1"/>
        <end position="20"/>
    </location>
</feature>
<organism evidence="3 4">
    <name type="scientific">Mesorhizobium captivum</name>
    <dbReference type="NCBI Taxonomy" id="3072319"/>
    <lineage>
        <taxon>Bacteria</taxon>
        <taxon>Pseudomonadati</taxon>
        <taxon>Pseudomonadota</taxon>
        <taxon>Alphaproteobacteria</taxon>
        <taxon>Hyphomicrobiales</taxon>
        <taxon>Phyllobacteriaceae</taxon>
        <taxon>Mesorhizobium</taxon>
    </lineage>
</organism>
<evidence type="ECO:0000313" key="4">
    <source>
        <dbReference type="Proteomes" id="UP001271249"/>
    </source>
</evidence>
<keyword evidence="2" id="KW-0732">Signal</keyword>
<feature type="chain" id="PRO_5046433358" description="DUF680 domain-containing protein" evidence="2">
    <location>
        <begin position="21"/>
        <end position="92"/>
    </location>
</feature>
<comment type="caution">
    <text evidence="3">The sequence shown here is derived from an EMBL/GenBank/DDBJ whole genome shotgun (WGS) entry which is preliminary data.</text>
</comment>
<dbReference type="Proteomes" id="UP001271249">
    <property type="component" value="Unassembled WGS sequence"/>
</dbReference>
<name>A0ABU4Z8Z3_9HYPH</name>
<evidence type="ECO:0000313" key="3">
    <source>
        <dbReference type="EMBL" id="MDX8494750.1"/>
    </source>
</evidence>
<keyword evidence="4" id="KW-1185">Reference proteome</keyword>
<evidence type="ECO:0008006" key="5">
    <source>
        <dbReference type="Google" id="ProtNLM"/>
    </source>
</evidence>
<evidence type="ECO:0000256" key="2">
    <source>
        <dbReference type="SAM" id="SignalP"/>
    </source>
</evidence>